<name>A0AAV4WT68_9ARAC</name>
<dbReference type="EMBL" id="BPLQ01015071">
    <property type="protein sequence ID" value="GIY85676.1"/>
    <property type="molecule type" value="Genomic_DNA"/>
</dbReference>
<keyword evidence="2" id="KW-1185">Reference proteome</keyword>
<dbReference type="Proteomes" id="UP001054837">
    <property type="component" value="Unassembled WGS sequence"/>
</dbReference>
<comment type="caution">
    <text evidence="1">The sequence shown here is derived from an EMBL/GenBank/DDBJ whole genome shotgun (WGS) entry which is preliminary data.</text>
</comment>
<dbReference type="AlphaFoldDB" id="A0AAV4WT68"/>
<accession>A0AAV4WT68</accession>
<sequence>MTTKPSYQLYVDSLQEVVSQGITTKFIIEHAPGWKSLDEVDVGINSLNATLGWHCKSVTRTGFQLDMQTSCLPGS</sequence>
<evidence type="ECO:0000313" key="2">
    <source>
        <dbReference type="Proteomes" id="UP001054837"/>
    </source>
</evidence>
<reference evidence="1 2" key="1">
    <citation type="submission" date="2021-06" db="EMBL/GenBank/DDBJ databases">
        <title>Caerostris darwini draft genome.</title>
        <authorList>
            <person name="Kono N."/>
            <person name="Arakawa K."/>
        </authorList>
    </citation>
    <scope>NUCLEOTIDE SEQUENCE [LARGE SCALE GENOMIC DNA]</scope>
</reference>
<gene>
    <name evidence="1" type="ORF">CDAR_422131</name>
</gene>
<organism evidence="1 2">
    <name type="scientific">Caerostris darwini</name>
    <dbReference type="NCBI Taxonomy" id="1538125"/>
    <lineage>
        <taxon>Eukaryota</taxon>
        <taxon>Metazoa</taxon>
        <taxon>Ecdysozoa</taxon>
        <taxon>Arthropoda</taxon>
        <taxon>Chelicerata</taxon>
        <taxon>Arachnida</taxon>
        <taxon>Araneae</taxon>
        <taxon>Araneomorphae</taxon>
        <taxon>Entelegynae</taxon>
        <taxon>Araneoidea</taxon>
        <taxon>Araneidae</taxon>
        <taxon>Caerostris</taxon>
    </lineage>
</organism>
<proteinExistence type="predicted"/>
<protein>
    <submittedName>
        <fullName evidence="1">Uncharacterized protein</fullName>
    </submittedName>
</protein>
<evidence type="ECO:0000313" key="1">
    <source>
        <dbReference type="EMBL" id="GIY85676.1"/>
    </source>
</evidence>